<dbReference type="WBParaSite" id="HPLM_0001862001-mRNA-1">
    <property type="protein sequence ID" value="HPLM_0001862001-mRNA-1"/>
    <property type="gene ID" value="HPLM_0001862001"/>
</dbReference>
<evidence type="ECO:0000256" key="1">
    <source>
        <dbReference type="ARBA" id="ARBA00001231"/>
    </source>
</evidence>
<dbReference type="CDD" id="cd06565">
    <property type="entry name" value="GH20_GcnA-like"/>
    <property type="match status" value="1"/>
</dbReference>
<evidence type="ECO:0000259" key="5">
    <source>
        <dbReference type="Pfam" id="PF00728"/>
    </source>
</evidence>
<dbReference type="PANTHER" id="PTHR21040">
    <property type="entry name" value="BCDNA.GH04120"/>
    <property type="match status" value="1"/>
</dbReference>
<dbReference type="InterPro" id="IPR015883">
    <property type="entry name" value="Glyco_hydro_20_cat"/>
</dbReference>
<dbReference type="Pfam" id="PF00728">
    <property type="entry name" value="Glyco_hydro_20"/>
    <property type="match status" value="1"/>
</dbReference>
<evidence type="ECO:0000256" key="2">
    <source>
        <dbReference type="ARBA" id="ARBA00006285"/>
    </source>
</evidence>
<protein>
    <recommendedName>
        <fullName evidence="3">beta-N-acetylhexosaminidase</fullName>
        <ecNumber evidence="3">3.2.1.52</ecNumber>
    </recommendedName>
</protein>
<feature type="domain" description="Glycoside hydrolase family 20 catalytic" evidence="5">
    <location>
        <begin position="134"/>
        <end position="241"/>
    </location>
</feature>
<reference evidence="6" key="1">
    <citation type="submission" date="2017-02" db="UniProtKB">
        <authorList>
            <consortium name="WormBaseParasite"/>
        </authorList>
    </citation>
    <scope>IDENTIFICATION</scope>
</reference>
<dbReference type="InterPro" id="IPR038901">
    <property type="entry name" value="HEXDC-like"/>
</dbReference>
<proteinExistence type="inferred from homology"/>
<dbReference type="GO" id="GO:0004563">
    <property type="term" value="F:beta-N-acetylhexosaminidase activity"/>
    <property type="evidence" value="ECO:0007669"/>
    <property type="project" value="UniProtKB-EC"/>
</dbReference>
<dbReference type="InterPro" id="IPR017853">
    <property type="entry name" value="GH"/>
</dbReference>
<accession>A0A0N4X2N1</accession>
<comment type="catalytic activity">
    <reaction evidence="1">
        <text>Hydrolysis of terminal non-reducing N-acetyl-D-hexosamine residues in N-acetyl-beta-D-hexosaminides.</text>
        <dbReference type="EC" id="3.2.1.52"/>
    </reaction>
</comment>
<dbReference type="AlphaFoldDB" id="A0A0N4X2N1"/>
<evidence type="ECO:0000256" key="3">
    <source>
        <dbReference type="ARBA" id="ARBA00012663"/>
    </source>
</evidence>
<dbReference type="GO" id="GO:0005975">
    <property type="term" value="P:carbohydrate metabolic process"/>
    <property type="evidence" value="ECO:0007669"/>
    <property type="project" value="InterPro"/>
</dbReference>
<evidence type="ECO:0000313" key="6">
    <source>
        <dbReference type="WBParaSite" id="HPLM_0001862001-mRNA-1"/>
    </source>
</evidence>
<keyword evidence="4" id="KW-0378">Hydrolase</keyword>
<comment type="similarity">
    <text evidence="2">Belongs to the glycosyl hydrolase 20 family.</text>
</comment>
<dbReference type="EC" id="3.2.1.52" evidence="3"/>
<dbReference type="Gene3D" id="3.20.20.80">
    <property type="entry name" value="Glycosidases"/>
    <property type="match status" value="1"/>
</dbReference>
<dbReference type="OMA" id="GWANRYN"/>
<sequence>LKKEDPSVSSKSRIVQTFTVAGLSLFQDEFYENIVVHFDLKGAPPRVSYFLDLLDIVARSGATGVLLEWEDMFPWTGQLAVAKSTDAYSLDEVILAEGYTHHCRALNLDVIPLVQTFGHLEWILKLEQFRKYRENDAYPQVICLGDEEAVAIVRDALKQVIDVHKEFGLNYFHIGADEAFEFGVCTKSQEWIASHGSGSSKQLLALNHLKNISQYVKQLTSGATVLAWHDMLKDFDTRVISQLELGNLIEPVIWDYSENIVTMPDSSFAQIANNFPVVWASSAFKGANFPSAKYIDIRHYETNNRAWIDTKIAQQEKFTKFHGIIITGWQRYDHMAAICEIWPMGTPSMVLNVQIAKMGASKDYHVARDRAARVLGCREFHVGGLDLISNRCTNYRTAQQTISYIETELEKNHHIMGWLSPYNMRYNYTQNWYVFTVERELSKLFFDNTVDEFIYLTISPTIDRLQKYLDEVKRLSALRVYPKRPFRI</sequence>
<evidence type="ECO:0000256" key="4">
    <source>
        <dbReference type="ARBA" id="ARBA00022801"/>
    </source>
</evidence>
<dbReference type="SUPFAM" id="SSF51445">
    <property type="entry name" value="(Trans)glycosidases"/>
    <property type="match status" value="1"/>
</dbReference>
<organism evidence="6">
    <name type="scientific">Haemonchus placei</name>
    <name type="common">Barber's pole worm</name>
    <dbReference type="NCBI Taxonomy" id="6290"/>
    <lineage>
        <taxon>Eukaryota</taxon>
        <taxon>Metazoa</taxon>
        <taxon>Ecdysozoa</taxon>
        <taxon>Nematoda</taxon>
        <taxon>Chromadorea</taxon>
        <taxon>Rhabditida</taxon>
        <taxon>Rhabditina</taxon>
        <taxon>Rhabditomorpha</taxon>
        <taxon>Strongyloidea</taxon>
        <taxon>Trichostrongylidae</taxon>
        <taxon>Haemonchus</taxon>
    </lineage>
</organism>
<dbReference type="PANTHER" id="PTHR21040:SF4">
    <property type="entry name" value="BETA-N-ACETYLHEXOSAMINIDASE"/>
    <property type="match status" value="1"/>
</dbReference>
<name>A0A0N4X2N1_HAEPC</name>